<evidence type="ECO:0000313" key="4">
    <source>
        <dbReference type="Proteomes" id="UP000324897"/>
    </source>
</evidence>
<proteinExistence type="predicted"/>
<dbReference type="Proteomes" id="UP000324897">
    <property type="component" value="Chromosome 6"/>
</dbReference>
<dbReference type="Gramene" id="TVU51225">
    <property type="protein sequence ID" value="TVU51225"/>
    <property type="gene ID" value="EJB05_02635"/>
</dbReference>
<dbReference type="Pfam" id="PF20241">
    <property type="entry name" value="DUF6598"/>
    <property type="match status" value="2"/>
</dbReference>
<evidence type="ECO:0000256" key="1">
    <source>
        <dbReference type="SAM" id="MobiDB-lite"/>
    </source>
</evidence>
<reference evidence="3 4" key="1">
    <citation type="journal article" date="2019" name="Sci. Rep.">
        <title>A high-quality genome of Eragrostis curvula grass provides insights into Poaceae evolution and supports new strategies to enhance forage quality.</title>
        <authorList>
            <person name="Carballo J."/>
            <person name="Santos B.A.C.M."/>
            <person name="Zappacosta D."/>
            <person name="Garbus I."/>
            <person name="Selva J.P."/>
            <person name="Gallo C.A."/>
            <person name="Diaz A."/>
            <person name="Albertini E."/>
            <person name="Caccamo M."/>
            <person name="Echenique V."/>
        </authorList>
    </citation>
    <scope>NUCLEOTIDE SEQUENCE [LARGE SCALE GENOMIC DNA]</scope>
    <source>
        <strain evidence="4">cv. Victoria</strain>
        <tissue evidence="3">Leaf</tissue>
    </source>
</reference>
<dbReference type="EMBL" id="RWGY01000002">
    <property type="protein sequence ID" value="TVU51225.1"/>
    <property type="molecule type" value="Genomic_DNA"/>
</dbReference>
<organism evidence="3 4">
    <name type="scientific">Eragrostis curvula</name>
    <name type="common">weeping love grass</name>
    <dbReference type="NCBI Taxonomy" id="38414"/>
    <lineage>
        <taxon>Eukaryota</taxon>
        <taxon>Viridiplantae</taxon>
        <taxon>Streptophyta</taxon>
        <taxon>Embryophyta</taxon>
        <taxon>Tracheophyta</taxon>
        <taxon>Spermatophyta</taxon>
        <taxon>Magnoliopsida</taxon>
        <taxon>Liliopsida</taxon>
        <taxon>Poales</taxon>
        <taxon>Poaceae</taxon>
        <taxon>PACMAD clade</taxon>
        <taxon>Chloridoideae</taxon>
        <taxon>Eragrostideae</taxon>
        <taxon>Eragrostidinae</taxon>
        <taxon>Eragrostis</taxon>
    </lineage>
</organism>
<comment type="caution">
    <text evidence="3">The sequence shown here is derived from an EMBL/GenBank/DDBJ whole genome shotgun (WGS) entry which is preliminary data.</text>
</comment>
<keyword evidence="4" id="KW-1185">Reference proteome</keyword>
<dbReference type="InterPro" id="IPR046533">
    <property type="entry name" value="DUF6598"/>
</dbReference>
<dbReference type="AlphaFoldDB" id="A0A5J9WTR4"/>
<feature type="region of interest" description="Disordered" evidence="1">
    <location>
        <begin position="1"/>
        <end position="57"/>
    </location>
</feature>
<accession>A0A5J9WTR4</accession>
<protein>
    <recommendedName>
        <fullName evidence="2">DUF6598 domain-containing protein</fullName>
    </recommendedName>
</protein>
<evidence type="ECO:0000313" key="3">
    <source>
        <dbReference type="EMBL" id="TVU51225.1"/>
    </source>
</evidence>
<name>A0A5J9WTR4_9POAL</name>
<gene>
    <name evidence="3" type="ORF">EJB05_02635</name>
</gene>
<sequence length="454" mass="51661">LERQRRQMEPRSSDHDNKRSDPDKTPEEGDDGGDAKRRPEGDHAHNGAMKMEMDEEEEEDMSLYKPFGMYCYNWISMYGHCGKFDDPTETAELLPMRNTDGPILPICAVLIDTMEIFYVKVSQTSGRLQWPLDVYGDVAVRDSLDHKRNYLFRRCRERCQTLTSPQAYLKYFRSEGIGYRVFLHLKIVASLLVHDHNEEFVVEIAESLKSRCHADQFEKVSHIYLPVHYVINLLHEQIDILDSNCNSQGKENKESRLHEDSLLELTGRAVLLLDRPAFEIDLKVKAKEESEDTVLCCDFFVYDNISYKGDESYATTEVVPSEHSQIEVKYAHLVCSLEATITARIISGSGNFWARLTAGTASIGEDVVLLDTRGLEVPVAKDGEVFLKRRVVVVEEHGKLILGIKAAQLGDGPESSTVLEKKMTYRARSALRSEGYFVIGSTRLHMMIAWSVLP</sequence>
<feature type="domain" description="DUF6598" evidence="2">
    <location>
        <begin position="241"/>
        <end position="446"/>
    </location>
</feature>
<feature type="compositionally biased region" description="Basic and acidic residues" evidence="1">
    <location>
        <begin position="1"/>
        <end position="45"/>
    </location>
</feature>
<dbReference type="PANTHER" id="PTHR33065:SF131">
    <property type="entry name" value="EXPRESSED PROTEIN"/>
    <property type="match status" value="1"/>
</dbReference>
<evidence type="ECO:0000259" key="2">
    <source>
        <dbReference type="Pfam" id="PF20241"/>
    </source>
</evidence>
<dbReference type="PANTHER" id="PTHR33065">
    <property type="entry name" value="OS07G0486400 PROTEIN"/>
    <property type="match status" value="1"/>
</dbReference>
<feature type="domain" description="DUF6598" evidence="2">
    <location>
        <begin position="113"/>
        <end position="170"/>
    </location>
</feature>
<dbReference type="OrthoDB" id="678692at2759"/>
<feature type="non-terminal residue" evidence="3">
    <location>
        <position position="1"/>
    </location>
</feature>